<comment type="caution">
    <text evidence="1">The sequence shown here is derived from an EMBL/GenBank/DDBJ whole genome shotgun (WGS) entry which is preliminary data.</text>
</comment>
<evidence type="ECO:0000313" key="2">
    <source>
        <dbReference type="Proteomes" id="UP000633278"/>
    </source>
</evidence>
<keyword evidence="2" id="KW-1185">Reference proteome</keyword>
<sequence>MKKLIGLGFVFFILSSCHYFNQLSSDKILTEEIELKFNSKSPIIDLASLNSFEWDALVILEPYTFIDNVEGVLDLENIRENAIKWSDSFNLFVFLENGKSVKISEVSRRIGDFKNYGKLIKKSKAKFVKTENGENRIVE</sequence>
<organism evidence="1 2">
    <name type="scientific">Polaribacter pacificus</name>
    <dbReference type="NCBI Taxonomy" id="1775173"/>
    <lineage>
        <taxon>Bacteria</taxon>
        <taxon>Pseudomonadati</taxon>
        <taxon>Bacteroidota</taxon>
        <taxon>Flavobacteriia</taxon>
        <taxon>Flavobacteriales</taxon>
        <taxon>Flavobacteriaceae</taxon>
    </lineage>
</organism>
<reference evidence="1" key="2">
    <citation type="submission" date="2020-09" db="EMBL/GenBank/DDBJ databases">
        <authorList>
            <person name="Sun Q."/>
            <person name="Zhou Y."/>
        </authorList>
    </citation>
    <scope>NUCLEOTIDE SEQUENCE</scope>
    <source>
        <strain evidence="1">CGMCC 1.15763</strain>
    </source>
</reference>
<dbReference type="EMBL" id="BMJW01000001">
    <property type="protein sequence ID" value="GGG97157.1"/>
    <property type="molecule type" value="Genomic_DNA"/>
</dbReference>
<dbReference type="PROSITE" id="PS51257">
    <property type="entry name" value="PROKAR_LIPOPROTEIN"/>
    <property type="match status" value="1"/>
</dbReference>
<evidence type="ECO:0008006" key="3">
    <source>
        <dbReference type="Google" id="ProtNLM"/>
    </source>
</evidence>
<name>A0A917HZ79_9FLAO</name>
<dbReference type="RefSeq" id="WP_188598538.1">
    <property type="nucleotide sequence ID" value="NZ_BMJW01000001.1"/>
</dbReference>
<reference evidence="1" key="1">
    <citation type="journal article" date="2014" name="Int. J. Syst. Evol. Microbiol.">
        <title>Complete genome sequence of Corynebacterium casei LMG S-19264T (=DSM 44701T), isolated from a smear-ripened cheese.</title>
        <authorList>
            <consortium name="US DOE Joint Genome Institute (JGI-PGF)"/>
            <person name="Walter F."/>
            <person name="Albersmeier A."/>
            <person name="Kalinowski J."/>
            <person name="Ruckert C."/>
        </authorList>
    </citation>
    <scope>NUCLEOTIDE SEQUENCE</scope>
    <source>
        <strain evidence="1">CGMCC 1.15763</strain>
    </source>
</reference>
<protein>
    <recommendedName>
        <fullName evidence="3">Lipoprotein</fullName>
    </recommendedName>
</protein>
<dbReference type="Proteomes" id="UP000633278">
    <property type="component" value="Unassembled WGS sequence"/>
</dbReference>
<accession>A0A917HZ79</accession>
<proteinExistence type="predicted"/>
<dbReference type="AlphaFoldDB" id="A0A917HZ79"/>
<gene>
    <name evidence="1" type="ORF">GCM10011416_13910</name>
</gene>
<evidence type="ECO:0000313" key="1">
    <source>
        <dbReference type="EMBL" id="GGG97157.1"/>
    </source>
</evidence>